<dbReference type="Gene3D" id="3.40.50.150">
    <property type="entry name" value="Vaccinia Virus protein VP39"/>
    <property type="match status" value="1"/>
</dbReference>
<proteinExistence type="predicted"/>
<reference evidence="2 3" key="1">
    <citation type="submission" date="2016-01" db="EMBL/GenBank/DDBJ databases">
        <title>The new phylogeny of the genus Mycobacterium.</title>
        <authorList>
            <person name="Tarcisio F."/>
            <person name="Conor M."/>
            <person name="Antonella G."/>
            <person name="Elisabetta G."/>
            <person name="Giulia F.S."/>
            <person name="Sara T."/>
            <person name="Anna F."/>
            <person name="Clotilde B."/>
            <person name="Roberto B."/>
            <person name="Veronica D.S."/>
            <person name="Fabio R."/>
            <person name="Monica P."/>
            <person name="Olivier J."/>
            <person name="Enrico T."/>
            <person name="Nicola S."/>
        </authorList>
    </citation>
    <scope>NUCLEOTIDE SEQUENCE [LARGE SCALE GENOMIC DNA]</scope>
    <source>
        <strain evidence="2 3">DSM 45541</strain>
    </source>
</reference>
<dbReference type="SUPFAM" id="SSF53335">
    <property type="entry name" value="S-adenosyl-L-methionine-dependent methyltransferases"/>
    <property type="match status" value="1"/>
</dbReference>
<keyword evidence="4" id="KW-1185">Reference proteome</keyword>
<evidence type="ECO:0000313" key="2">
    <source>
        <dbReference type="EMBL" id="ORV90546.1"/>
    </source>
</evidence>
<keyword evidence="1" id="KW-0489">Methyltransferase</keyword>
<gene>
    <name evidence="2" type="ORF">AWC12_07325</name>
    <name evidence="1" type="ORF">OY187_18810</name>
</gene>
<comment type="caution">
    <text evidence="2">The sequence shown here is derived from an EMBL/GenBank/DDBJ whole genome shotgun (WGS) entry which is preliminary data.</text>
</comment>
<dbReference type="PANTHER" id="PTHR43861">
    <property type="entry name" value="TRANS-ACONITATE 2-METHYLTRANSFERASE-RELATED"/>
    <property type="match status" value="1"/>
</dbReference>
<keyword evidence="1" id="KW-0808">Transferase</keyword>
<dbReference type="RefSeq" id="WP_085173061.1">
    <property type="nucleotide sequence ID" value="NZ_JAPQYE010000008.1"/>
</dbReference>
<accession>A0A1X1WV79</accession>
<dbReference type="GO" id="GO:0008168">
    <property type="term" value="F:methyltransferase activity"/>
    <property type="evidence" value="ECO:0007669"/>
    <property type="project" value="UniProtKB-KW"/>
</dbReference>
<dbReference type="CDD" id="cd02440">
    <property type="entry name" value="AdoMet_MTases"/>
    <property type="match status" value="1"/>
</dbReference>
<name>A0A1X1WV79_MYCIR</name>
<dbReference type="EMBL" id="LQPC01000020">
    <property type="protein sequence ID" value="ORV90546.1"/>
    <property type="molecule type" value="Genomic_DNA"/>
</dbReference>
<protein>
    <submittedName>
        <fullName evidence="1">Methyltransferase domain-containing protein</fullName>
    </submittedName>
</protein>
<evidence type="ECO:0000313" key="3">
    <source>
        <dbReference type="Proteomes" id="UP000193622"/>
    </source>
</evidence>
<organism evidence="2 3">
    <name type="scientific">Mycolicibacterium iranicum</name>
    <name type="common">Mycobacterium iranicum</name>
    <dbReference type="NCBI Taxonomy" id="912594"/>
    <lineage>
        <taxon>Bacteria</taxon>
        <taxon>Bacillati</taxon>
        <taxon>Actinomycetota</taxon>
        <taxon>Actinomycetes</taxon>
        <taxon>Mycobacteriales</taxon>
        <taxon>Mycobacteriaceae</taxon>
        <taxon>Mycolicibacterium</taxon>
    </lineage>
</organism>
<reference evidence="1" key="2">
    <citation type="submission" date="2022-12" db="EMBL/GenBank/DDBJ databases">
        <title>Whole genome sequence of Mycolicibacterium iranicum strain SBH312.</title>
        <authorList>
            <person name="Jani J."/>
            <person name="Arifin Mustapha Z."/>
            <person name="Ahmed K."/>
            <person name="Kai Ling C."/>
        </authorList>
    </citation>
    <scope>NUCLEOTIDE SEQUENCE</scope>
    <source>
        <strain evidence="1">SBH312</strain>
    </source>
</reference>
<dbReference type="AlphaFoldDB" id="A0A1X1WV79"/>
<sequence>MSGLGSQLLQSDDEWAARNAILSRQLANLVDEHASPQATDGIEIGCQRGALTDQMGQLTRVSTWVGIDPTLPQPIVTDAGSHLYPAFANNLDFPDQRFDVALFANVFEHIPPNDREASLREIFRVLRPGGVVVGQIPNPYFFIESHSRLPFMGWLPPKWQRRYWKLAPVDWDHDFYSVTMKHLRPAAERAGFDVVMVRNFNYPPEAIPLKVRRIYRLLQSPMRYLPWSWQFVLRRPE</sequence>
<evidence type="ECO:0000313" key="1">
    <source>
        <dbReference type="EMBL" id="MCZ0730101.1"/>
    </source>
</evidence>
<dbReference type="Proteomes" id="UP001084650">
    <property type="component" value="Unassembled WGS sequence"/>
</dbReference>
<dbReference type="GO" id="GO:0032259">
    <property type="term" value="P:methylation"/>
    <property type="evidence" value="ECO:0007669"/>
    <property type="project" value="UniProtKB-KW"/>
</dbReference>
<dbReference type="InterPro" id="IPR029063">
    <property type="entry name" value="SAM-dependent_MTases_sf"/>
</dbReference>
<dbReference type="Proteomes" id="UP000193622">
    <property type="component" value="Unassembled WGS sequence"/>
</dbReference>
<evidence type="ECO:0000313" key="4">
    <source>
        <dbReference type="Proteomes" id="UP001084650"/>
    </source>
</evidence>
<dbReference type="Pfam" id="PF13489">
    <property type="entry name" value="Methyltransf_23"/>
    <property type="match status" value="1"/>
</dbReference>
<dbReference type="EMBL" id="JAPQYE010000008">
    <property type="protein sequence ID" value="MCZ0730101.1"/>
    <property type="molecule type" value="Genomic_DNA"/>
</dbReference>